<dbReference type="InterPro" id="IPR036291">
    <property type="entry name" value="NAD(P)-bd_dom_sf"/>
</dbReference>
<organism evidence="4 5">
    <name type="scientific">Brevundimonas abyssalis TAR-001</name>
    <dbReference type="NCBI Taxonomy" id="1391729"/>
    <lineage>
        <taxon>Bacteria</taxon>
        <taxon>Pseudomonadati</taxon>
        <taxon>Pseudomonadota</taxon>
        <taxon>Alphaproteobacteria</taxon>
        <taxon>Caulobacterales</taxon>
        <taxon>Caulobacteraceae</taxon>
        <taxon>Brevundimonas</taxon>
    </lineage>
</organism>
<dbReference type="Pfam" id="PF01408">
    <property type="entry name" value="GFO_IDH_MocA"/>
    <property type="match status" value="1"/>
</dbReference>
<dbReference type="PRINTS" id="PR01775">
    <property type="entry name" value="GLFROXRDTASE"/>
</dbReference>
<dbReference type="PANTHER" id="PTHR43818:SF11">
    <property type="entry name" value="BCDNA.GH03377"/>
    <property type="match status" value="1"/>
</dbReference>
<dbReference type="GO" id="GO:0016491">
    <property type="term" value="F:oxidoreductase activity"/>
    <property type="evidence" value="ECO:0007669"/>
    <property type="project" value="UniProtKB-KW"/>
</dbReference>
<sequence>MSLPTNRRSVLAGAGALTGSLIAGGRALGQEPRKLGYAIVGLGGYANIIMPRFAECRHSRLTALVSGDPAKARRIAAEYGVPERNIYDYANFDRIRDNPDVDIVYVILPVALHHEYTLRAAAAGKHVLCEKPMAMNAGEAAEMIAACDAANVKLMIGYRSWFESHNREAMRMTAAGELGPLRLVTSQHGFNIGDPNQWRLDPALSGGGSMMDIGIYSLQSARYLSGEEPVEVAAFEQTDRSDPRFRAVEDTLLFQLRFPSGAVADGVSSYSSHHGRSRAVGAAGWLDMEPATGYGGHRMRVHLEGRTREHEPPILPLNQFSGQLDHLSQCVLTGAEPIVPGEEGLRDMRIIDGMYQAARERRPVAI</sequence>
<dbReference type="RefSeq" id="WP_021695858.1">
    <property type="nucleotide sequence ID" value="NZ_BATC01000001.1"/>
</dbReference>
<dbReference type="InterPro" id="IPR004104">
    <property type="entry name" value="Gfo/Idh/MocA-like_OxRdtase_C"/>
</dbReference>
<dbReference type="InterPro" id="IPR006311">
    <property type="entry name" value="TAT_signal"/>
</dbReference>
<dbReference type="SUPFAM" id="SSF51735">
    <property type="entry name" value="NAD(P)-binding Rossmann-fold domains"/>
    <property type="match status" value="1"/>
</dbReference>
<evidence type="ECO:0000259" key="3">
    <source>
        <dbReference type="Pfam" id="PF02894"/>
    </source>
</evidence>
<dbReference type="AlphaFoldDB" id="A0A8E0NAI7"/>
<dbReference type="InterPro" id="IPR008354">
    <property type="entry name" value="Glc-Fru_OxRdtase_bac"/>
</dbReference>
<dbReference type="GO" id="GO:0000166">
    <property type="term" value="F:nucleotide binding"/>
    <property type="evidence" value="ECO:0007669"/>
    <property type="project" value="InterPro"/>
</dbReference>
<evidence type="ECO:0000259" key="2">
    <source>
        <dbReference type="Pfam" id="PF01408"/>
    </source>
</evidence>
<dbReference type="OrthoDB" id="9792935at2"/>
<keyword evidence="1" id="KW-0560">Oxidoreductase</keyword>
<gene>
    <name evidence="4" type="ORF">MBEBAB_0012</name>
</gene>
<accession>A0A8E0NAI7</accession>
<name>A0A8E0NAI7_9CAUL</name>
<dbReference type="InterPro" id="IPR050463">
    <property type="entry name" value="Gfo/Idh/MocA_oxidrdct_glycsds"/>
</dbReference>
<feature type="domain" description="Gfo/Idh/MocA-like oxidoreductase N-terminal" evidence="2">
    <location>
        <begin position="36"/>
        <end position="158"/>
    </location>
</feature>
<reference evidence="5" key="1">
    <citation type="journal article" date="2013" name="Genome Announc.">
        <title>Draft Genome Sequence of the Dimorphic Prosthecate Bacterium Brevundimonas abyssalis TAR-001T.</title>
        <authorList>
            <person name="Tsubouchi T."/>
            <person name="Nishi S."/>
            <person name="Usui K."/>
            <person name="Shimane Y."/>
            <person name="Takaki Y."/>
            <person name="Maruyama T."/>
            <person name="Hatada Y."/>
        </authorList>
    </citation>
    <scope>NUCLEOTIDE SEQUENCE [LARGE SCALE GENOMIC DNA]</scope>
    <source>
        <strain evidence="5">TAR-001</strain>
    </source>
</reference>
<dbReference type="PANTHER" id="PTHR43818">
    <property type="entry name" value="BCDNA.GH03377"/>
    <property type="match status" value="1"/>
</dbReference>
<feature type="domain" description="Gfo/Idh/MocA-like oxidoreductase C-terminal" evidence="3">
    <location>
        <begin position="174"/>
        <end position="366"/>
    </location>
</feature>
<dbReference type="Gene3D" id="3.30.360.10">
    <property type="entry name" value="Dihydrodipicolinate Reductase, domain 2"/>
    <property type="match status" value="1"/>
</dbReference>
<dbReference type="Gene3D" id="3.40.50.720">
    <property type="entry name" value="NAD(P)-binding Rossmann-like Domain"/>
    <property type="match status" value="1"/>
</dbReference>
<proteinExistence type="predicted"/>
<protein>
    <submittedName>
        <fullName evidence="4">Glucose-fructose oxidoreductase</fullName>
    </submittedName>
</protein>
<evidence type="ECO:0000256" key="1">
    <source>
        <dbReference type="ARBA" id="ARBA00023002"/>
    </source>
</evidence>
<keyword evidence="5" id="KW-1185">Reference proteome</keyword>
<dbReference type="EMBL" id="BATC01000001">
    <property type="protein sequence ID" value="GAD57762.1"/>
    <property type="molecule type" value="Genomic_DNA"/>
</dbReference>
<evidence type="ECO:0000313" key="4">
    <source>
        <dbReference type="EMBL" id="GAD57762.1"/>
    </source>
</evidence>
<comment type="caution">
    <text evidence="4">The sequence shown here is derived from an EMBL/GenBank/DDBJ whole genome shotgun (WGS) entry which is preliminary data.</text>
</comment>
<dbReference type="Pfam" id="PF02894">
    <property type="entry name" value="GFO_IDH_MocA_C"/>
    <property type="match status" value="1"/>
</dbReference>
<dbReference type="InterPro" id="IPR000683">
    <property type="entry name" value="Gfo/Idh/MocA-like_OxRdtase_N"/>
</dbReference>
<dbReference type="SUPFAM" id="SSF55347">
    <property type="entry name" value="Glyceraldehyde-3-phosphate dehydrogenase-like, C-terminal domain"/>
    <property type="match status" value="1"/>
</dbReference>
<dbReference type="PROSITE" id="PS51318">
    <property type="entry name" value="TAT"/>
    <property type="match status" value="1"/>
</dbReference>
<dbReference type="Proteomes" id="UP000016569">
    <property type="component" value="Unassembled WGS sequence"/>
</dbReference>
<evidence type="ECO:0000313" key="5">
    <source>
        <dbReference type="Proteomes" id="UP000016569"/>
    </source>
</evidence>